<reference evidence="1 2" key="1">
    <citation type="submission" date="2024-09" db="EMBL/GenBank/DDBJ databases">
        <title>Floridaenema gen nov. (Aerosakkonemataceae, Aerosakkonematales ord. nov., Cyanobacteria) from benthic tropical and subtropical fresh waters, with the description of four new species.</title>
        <authorList>
            <person name="Moretto J.A."/>
            <person name="Berthold D.E."/>
            <person name="Lefler F.W."/>
            <person name="Huang I.-S."/>
            <person name="Laughinghouse H. IV."/>
        </authorList>
    </citation>
    <scope>NUCLEOTIDE SEQUENCE [LARGE SCALE GENOMIC DNA]</scope>
    <source>
        <strain evidence="1 2">BLCC-F50</strain>
    </source>
</reference>
<keyword evidence="2" id="KW-1185">Reference proteome</keyword>
<comment type="caution">
    <text evidence="1">The sequence shown here is derived from an EMBL/GenBank/DDBJ whole genome shotgun (WGS) entry which is preliminary data.</text>
</comment>
<sequence>MVAYNTIWFPNGNGLGKFKLEALKKAIAKEGRFSVAIDQIILSNFTK</sequence>
<evidence type="ECO:0000313" key="1">
    <source>
        <dbReference type="EMBL" id="MFB2897692.1"/>
    </source>
</evidence>
<dbReference type="Proteomes" id="UP001576784">
    <property type="component" value="Unassembled WGS sequence"/>
</dbReference>
<dbReference type="RefSeq" id="WP_413267303.1">
    <property type="nucleotide sequence ID" value="NZ_JBHFNR010000262.1"/>
</dbReference>
<name>A0ABV4Y316_9CYAN</name>
<evidence type="ECO:0000313" key="2">
    <source>
        <dbReference type="Proteomes" id="UP001576784"/>
    </source>
</evidence>
<gene>
    <name evidence="1" type="ORF">ACE1CI_32645</name>
</gene>
<dbReference type="EMBL" id="JBHFNR010000262">
    <property type="protein sequence ID" value="MFB2897692.1"/>
    <property type="molecule type" value="Genomic_DNA"/>
</dbReference>
<accession>A0ABV4Y316</accession>
<evidence type="ECO:0008006" key="3">
    <source>
        <dbReference type="Google" id="ProtNLM"/>
    </source>
</evidence>
<organism evidence="1 2">
    <name type="scientific">Floridaenema flaviceps BLCC-F50</name>
    <dbReference type="NCBI Taxonomy" id="3153642"/>
    <lineage>
        <taxon>Bacteria</taxon>
        <taxon>Bacillati</taxon>
        <taxon>Cyanobacteriota</taxon>
        <taxon>Cyanophyceae</taxon>
        <taxon>Oscillatoriophycideae</taxon>
        <taxon>Aerosakkonematales</taxon>
        <taxon>Aerosakkonemataceae</taxon>
        <taxon>Floridanema</taxon>
        <taxon>Floridanema flaviceps</taxon>
    </lineage>
</organism>
<protein>
    <recommendedName>
        <fullName evidence="3">LAGLIDADG homing endonuclease</fullName>
    </recommendedName>
</protein>
<proteinExistence type="predicted"/>